<feature type="chain" id="PRO_5035159408" description="Gram-positive cocci surface proteins LPxTG domain-containing protein" evidence="2">
    <location>
        <begin position="26"/>
        <end position="559"/>
    </location>
</feature>
<feature type="compositionally biased region" description="Low complexity" evidence="1">
    <location>
        <begin position="30"/>
        <end position="41"/>
    </location>
</feature>
<evidence type="ECO:0008006" key="5">
    <source>
        <dbReference type="Google" id="ProtNLM"/>
    </source>
</evidence>
<gene>
    <name evidence="3" type="ORF">Plo01_10270</name>
</gene>
<proteinExistence type="predicted"/>
<keyword evidence="4" id="KW-1185">Reference proteome</keyword>
<dbReference type="AlphaFoldDB" id="A0A8J3W3R3"/>
<evidence type="ECO:0000313" key="3">
    <source>
        <dbReference type="EMBL" id="GIH74598.1"/>
    </source>
</evidence>
<protein>
    <recommendedName>
        <fullName evidence="5">Gram-positive cocci surface proteins LPxTG domain-containing protein</fullName>
    </recommendedName>
</protein>
<dbReference type="EMBL" id="BOOH01000010">
    <property type="protein sequence ID" value="GIH74598.1"/>
    <property type="molecule type" value="Genomic_DNA"/>
</dbReference>
<keyword evidence="2" id="KW-0732">Signal</keyword>
<accession>A0A8J3W3R3</accession>
<organism evidence="3 4">
    <name type="scientific">Planobispora longispora</name>
    <dbReference type="NCBI Taxonomy" id="28887"/>
    <lineage>
        <taxon>Bacteria</taxon>
        <taxon>Bacillati</taxon>
        <taxon>Actinomycetota</taxon>
        <taxon>Actinomycetes</taxon>
        <taxon>Streptosporangiales</taxon>
        <taxon>Streptosporangiaceae</taxon>
        <taxon>Planobispora</taxon>
    </lineage>
</organism>
<comment type="caution">
    <text evidence="3">The sequence shown here is derived from an EMBL/GenBank/DDBJ whole genome shotgun (WGS) entry which is preliminary data.</text>
</comment>
<feature type="region of interest" description="Disordered" evidence="1">
    <location>
        <begin position="505"/>
        <end position="528"/>
    </location>
</feature>
<feature type="signal peptide" evidence="2">
    <location>
        <begin position="1"/>
        <end position="25"/>
    </location>
</feature>
<evidence type="ECO:0000256" key="2">
    <source>
        <dbReference type="SAM" id="SignalP"/>
    </source>
</evidence>
<evidence type="ECO:0000256" key="1">
    <source>
        <dbReference type="SAM" id="MobiDB-lite"/>
    </source>
</evidence>
<dbReference type="Proteomes" id="UP000616724">
    <property type="component" value="Unassembled WGS sequence"/>
</dbReference>
<dbReference type="RefSeq" id="WP_203889325.1">
    <property type="nucleotide sequence ID" value="NZ_BOOH01000010.1"/>
</dbReference>
<feature type="compositionally biased region" description="Basic and acidic residues" evidence="1">
    <location>
        <begin position="73"/>
        <end position="117"/>
    </location>
</feature>
<evidence type="ECO:0000313" key="4">
    <source>
        <dbReference type="Proteomes" id="UP000616724"/>
    </source>
</evidence>
<sequence length="559" mass="57811">MRFTKSLAAAGALSLAVLTASPAFADGAEDAAAGSATTAPEVQGLGGAQDGGPETQAVPEQGTEPEPAPESPVKPEQKPELEQKPQPQDKPRPEQKPEPEQKPQPQDKPETDEKSEPETPLSGGSVLLTSGAVYAGEKAGYEVAAREPRATDARISSPAIEGVHTVALSRGRATGAAATWDDLKPGDYPVTVEFFIGEKAIGTARTTLFVKEKPVVEAPPLSGVTFELNPGAVYAGEKAGYEVAAREPRATDARISSPAIEGVHTVALSRGRATGAAATWDDLKPGDYPVTVEVLLGEKIIGTAKRTLTVKDPRPVVKPVARLDLRLEPRKVLPGQSYYAGVTTENVEPGTVVTVKDPGGRHHRIRLDHWGSARVRLTVPRDTDPGRYRVVAYLPGGPADSATLTVAVPPKPVPAGQLRLALHPHTVVAGGDFTAVVSTRYVAPGTPISITDPAGETFTIWTGEDGVAAKRLHVPSSTGAGAYWFVAKLPTGQKSAAQLTVKAPYKPSGDFTPRGGAQTGGGLAEAGTPASGPGALALGGVLLAGGSGLALYGRRGQEG</sequence>
<feature type="region of interest" description="Disordered" evidence="1">
    <location>
        <begin position="30"/>
        <end position="127"/>
    </location>
</feature>
<reference evidence="3 4" key="1">
    <citation type="submission" date="2021-01" db="EMBL/GenBank/DDBJ databases">
        <title>Whole genome shotgun sequence of Planobispora longispora NBRC 13918.</title>
        <authorList>
            <person name="Komaki H."/>
            <person name="Tamura T."/>
        </authorList>
    </citation>
    <scope>NUCLEOTIDE SEQUENCE [LARGE SCALE GENOMIC DNA]</scope>
    <source>
        <strain evidence="3 4">NBRC 13918</strain>
    </source>
</reference>
<name>A0A8J3W3R3_9ACTN</name>